<dbReference type="KEGG" id="pre:PCA10_35960"/>
<dbReference type="eggNOG" id="COG0637">
    <property type="taxonomic scope" value="Bacteria"/>
</dbReference>
<accession>S6AT86</accession>
<proteinExistence type="predicted"/>
<evidence type="ECO:0008006" key="3">
    <source>
        <dbReference type="Google" id="ProtNLM"/>
    </source>
</evidence>
<evidence type="ECO:0000313" key="1">
    <source>
        <dbReference type="EMBL" id="BAN49328.1"/>
    </source>
</evidence>
<dbReference type="RefSeq" id="WP_016493470.1">
    <property type="nucleotide sequence ID" value="NC_021499.1"/>
</dbReference>
<dbReference type="STRING" id="1245471.PCA10_35960"/>
<protein>
    <recommendedName>
        <fullName evidence="3">Phosphonoacetaldehyde hydrolase</fullName>
    </recommendedName>
</protein>
<dbReference type="InterPro" id="IPR036412">
    <property type="entry name" value="HAD-like_sf"/>
</dbReference>
<evidence type="ECO:0000313" key="2">
    <source>
        <dbReference type="Proteomes" id="UP000015503"/>
    </source>
</evidence>
<sequence length="246" mass="25809">MPHNQPPAFTAVLFGLSGCLVDFGARTLPLALGRMLPDCPAPRLAEAATLPPRAALDHALDACASDEQFQAFQQQLLDAADEHAEAVADFDELAGLFSGGKVPCAWLDELPVPAGWRLASALPAWLGGSETNGARPWPAPDSCWQALAGLGVAHLQGCVLISANPRLLQAGLNAGLWTIGLAASGPLCGLAPADWRALPSAQRDRLRADATLELYRLGAHSVIDHLGELAPCLADLASRREKGEKP</sequence>
<dbReference type="AlphaFoldDB" id="S6AT86"/>
<gene>
    <name evidence="1" type="ORF">PCA10_35960</name>
</gene>
<dbReference type="Proteomes" id="UP000015503">
    <property type="component" value="Chromosome"/>
</dbReference>
<dbReference type="SUPFAM" id="SSF56784">
    <property type="entry name" value="HAD-like"/>
    <property type="match status" value="1"/>
</dbReference>
<reference evidence="1 2" key="1">
    <citation type="journal article" date="2013" name="Genome Announc.">
        <title>Complete Genome Sequence of the Carbazole Degrader Pseudomonas resinovorans Strain CA10 (NBRC 106553).</title>
        <authorList>
            <person name="Shintani M."/>
            <person name="Hosoyama A."/>
            <person name="Ohji S."/>
            <person name="Tsuchikane K."/>
            <person name="Takarada H."/>
            <person name="Yamazoe A."/>
            <person name="Fujita N."/>
            <person name="Nojiri H."/>
        </authorList>
    </citation>
    <scope>NUCLEOTIDE SEQUENCE [LARGE SCALE GENOMIC DNA]</scope>
    <source>
        <strain evidence="1 2">NBRC 106553</strain>
    </source>
</reference>
<dbReference type="OrthoDB" id="6982008at2"/>
<keyword evidence="2" id="KW-1185">Reference proteome</keyword>
<organism evidence="1 2">
    <name type="scientific">Metapseudomonas resinovorans NBRC 106553</name>
    <dbReference type="NCBI Taxonomy" id="1245471"/>
    <lineage>
        <taxon>Bacteria</taxon>
        <taxon>Pseudomonadati</taxon>
        <taxon>Pseudomonadota</taxon>
        <taxon>Gammaproteobacteria</taxon>
        <taxon>Pseudomonadales</taxon>
        <taxon>Pseudomonadaceae</taxon>
        <taxon>Metapseudomonas</taxon>
    </lineage>
</organism>
<dbReference type="HOGENOM" id="CLU_1353681_0_0_6"/>
<dbReference type="PATRIC" id="fig|1245471.3.peg.3631"/>
<dbReference type="Gene3D" id="3.40.50.1000">
    <property type="entry name" value="HAD superfamily/HAD-like"/>
    <property type="match status" value="1"/>
</dbReference>
<dbReference type="InterPro" id="IPR023214">
    <property type="entry name" value="HAD_sf"/>
</dbReference>
<name>S6AT86_METRE</name>
<dbReference type="EMBL" id="AP013068">
    <property type="protein sequence ID" value="BAN49328.1"/>
    <property type="molecule type" value="Genomic_DNA"/>
</dbReference>